<evidence type="ECO:0000313" key="4">
    <source>
        <dbReference type="Proteomes" id="UP001362999"/>
    </source>
</evidence>
<keyword evidence="2" id="KW-0472">Membrane</keyword>
<reference evidence="3 4" key="1">
    <citation type="journal article" date="2024" name="J Genomics">
        <title>Draft genome sequencing and assembly of Favolaschia claudopus CIRM-BRFM 2984 isolated from oak limbs.</title>
        <authorList>
            <person name="Navarro D."/>
            <person name="Drula E."/>
            <person name="Chaduli D."/>
            <person name="Cazenave R."/>
            <person name="Ahrendt S."/>
            <person name="Wang J."/>
            <person name="Lipzen A."/>
            <person name="Daum C."/>
            <person name="Barry K."/>
            <person name="Grigoriev I.V."/>
            <person name="Favel A."/>
            <person name="Rosso M.N."/>
            <person name="Martin F."/>
        </authorList>
    </citation>
    <scope>NUCLEOTIDE SEQUENCE [LARGE SCALE GENOMIC DNA]</scope>
    <source>
        <strain evidence="3 4">CIRM-BRFM 2984</strain>
    </source>
</reference>
<gene>
    <name evidence="3" type="ORF">R3P38DRAFT_3246959</name>
</gene>
<evidence type="ECO:0000256" key="2">
    <source>
        <dbReference type="SAM" id="Phobius"/>
    </source>
</evidence>
<keyword evidence="2" id="KW-1133">Transmembrane helix</keyword>
<evidence type="ECO:0000313" key="3">
    <source>
        <dbReference type="EMBL" id="KAK6964762.1"/>
    </source>
</evidence>
<evidence type="ECO:0000256" key="1">
    <source>
        <dbReference type="SAM" id="MobiDB-lite"/>
    </source>
</evidence>
<keyword evidence="2" id="KW-0812">Transmembrane</keyword>
<dbReference type="Proteomes" id="UP001362999">
    <property type="component" value="Unassembled WGS sequence"/>
</dbReference>
<feature type="transmembrane region" description="Helical" evidence="2">
    <location>
        <begin position="39"/>
        <end position="64"/>
    </location>
</feature>
<feature type="region of interest" description="Disordered" evidence="1">
    <location>
        <begin position="1"/>
        <end position="24"/>
    </location>
</feature>
<proteinExistence type="predicted"/>
<protein>
    <submittedName>
        <fullName evidence="3">Uncharacterized protein</fullName>
    </submittedName>
</protein>
<organism evidence="3 4">
    <name type="scientific">Favolaschia claudopus</name>
    <dbReference type="NCBI Taxonomy" id="2862362"/>
    <lineage>
        <taxon>Eukaryota</taxon>
        <taxon>Fungi</taxon>
        <taxon>Dikarya</taxon>
        <taxon>Basidiomycota</taxon>
        <taxon>Agaricomycotina</taxon>
        <taxon>Agaricomycetes</taxon>
        <taxon>Agaricomycetidae</taxon>
        <taxon>Agaricales</taxon>
        <taxon>Marasmiineae</taxon>
        <taxon>Mycenaceae</taxon>
        <taxon>Favolaschia</taxon>
    </lineage>
</organism>
<comment type="caution">
    <text evidence="3">The sequence shown here is derived from an EMBL/GenBank/DDBJ whole genome shotgun (WGS) entry which is preliminary data.</text>
</comment>
<sequence length="71" mass="7265">MTSELHIANAAERPQTSLVSLPPPPPPATIPPALSSSDAVAVAVVCHCFVAMTVTAALFLPLALSKWLSAS</sequence>
<accession>A0AAV9YYC0</accession>
<dbReference type="AlphaFoldDB" id="A0AAV9YYC0"/>
<keyword evidence="4" id="KW-1185">Reference proteome</keyword>
<name>A0AAV9YYC0_9AGAR</name>
<dbReference type="EMBL" id="JAWWNJ010000301">
    <property type="protein sequence ID" value="KAK6964762.1"/>
    <property type="molecule type" value="Genomic_DNA"/>
</dbReference>